<dbReference type="PROSITE" id="PS50846">
    <property type="entry name" value="HMA_2"/>
    <property type="match status" value="1"/>
</dbReference>
<dbReference type="EMBL" id="QZWG01000016">
    <property type="protein sequence ID" value="RZB61587.1"/>
    <property type="molecule type" value="Genomic_DNA"/>
</dbReference>
<evidence type="ECO:0000256" key="4">
    <source>
        <dbReference type="ARBA" id="ARBA00023289"/>
    </source>
</evidence>
<dbReference type="Proteomes" id="UP000289340">
    <property type="component" value="Chromosome 16"/>
</dbReference>
<dbReference type="InterPro" id="IPR036163">
    <property type="entry name" value="HMA_dom_sf"/>
</dbReference>
<comment type="caution">
    <text evidence="8">The sequence shown here is derived from an EMBL/GenBank/DDBJ whole genome shotgun (WGS) entry which is preliminary data.</text>
</comment>
<keyword evidence="2" id="KW-0479">Metal-binding</keyword>
<protein>
    <submittedName>
        <fullName evidence="8">Heavy metal-associated isoprenylated plant protein 12</fullName>
    </submittedName>
</protein>
<dbReference type="InterPro" id="IPR051863">
    <property type="entry name" value="HIPP"/>
</dbReference>
<keyword evidence="4" id="KW-0636">Prenylation</keyword>
<evidence type="ECO:0000313" key="9">
    <source>
        <dbReference type="Proteomes" id="UP000289340"/>
    </source>
</evidence>
<feature type="region of interest" description="Disordered" evidence="6">
    <location>
        <begin position="127"/>
        <end position="150"/>
    </location>
</feature>
<keyword evidence="3" id="KW-0449">Lipoprotein</keyword>
<dbReference type="GO" id="GO:0046872">
    <property type="term" value="F:metal ion binding"/>
    <property type="evidence" value="ECO:0007669"/>
    <property type="project" value="UniProtKB-KW"/>
</dbReference>
<evidence type="ECO:0000256" key="6">
    <source>
        <dbReference type="SAM" id="MobiDB-lite"/>
    </source>
</evidence>
<dbReference type="AlphaFoldDB" id="A0A445GK28"/>
<sequence>MICQDTSFRKPSHFFRWHISTSVVLQVLTVQLEQSLNPLSNSFRIPLSQFPTSFQINMKKIVLKLEIHDDKTKKKAMRAVSGISGVETVSVDMNDLKMTIIGNVDAVIVVGKLRKCCDHADILSVGPAKEEKKEEPKKDEKKPEDKKDPKEEYAELLNAFYNQTRQQQYPPYYHRTVEEDPTSCVIC</sequence>
<dbReference type="Pfam" id="PF00403">
    <property type="entry name" value="HMA"/>
    <property type="match status" value="1"/>
</dbReference>
<organism evidence="8 9">
    <name type="scientific">Glycine soja</name>
    <name type="common">Wild soybean</name>
    <dbReference type="NCBI Taxonomy" id="3848"/>
    <lineage>
        <taxon>Eukaryota</taxon>
        <taxon>Viridiplantae</taxon>
        <taxon>Streptophyta</taxon>
        <taxon>Embryophyta</taxon>
        <taxon>Tracheophyta</taxon>
        <taxon>Spermatophyta</taxon>
        <taxon>Magnoliopsida</taxon>
        <taxon>eudicotyledons</taxon>
        <taxon>Gunneridae</taxon>
        <taxon>Pentapetalae</taxon>
        <taxon>rosids</taxon>
        <taxon>fabids</taxon>
        <taxon>Fabales</taxon>
        <taxon>Fabaceae</taxon>
        <taxon>Papilionoideae</taxon>
        <taxon>50 kb inversion clade</taxon>
        <taxon>NPAAA clade</taxon>
        <taxon>indigoferoid/millettioid clade</taxon>
        <taxon>Phaseoleae</taxon>
        <taxon>Glycine</taxon>
        <taxon>Glycine subgen. Soja</taxon>
    </lineage>
</organism>
<evidence type="ECO:0000256" key="3">
    <source>
        <dbReference type="ARBA" id="ARBA00023288"/>
    </source>
</evidence>
<evidence type="ECO:0000256" key="1">
    <source>
        <dbReference type="ARBA" id="ARBA00022481"/>
    </source>
</evidence>
<evidence type="ECO:0000259" key="7">
    <source>
        <dbReference type="PROSITE" id="PS50846"/>
    </source>
</evidence>
<reference evidence="8 9" key="1">
    <citation type="submission" date="2018-09" db="EMBL/GenBank/DDBJ databases">
        <title>A high-quality reference genome of wild soybean provides a powerful tool to mine soybean genomes.</title>
        <authorList>
            <person name="Xie M."/>
            <person name="Chung C.Y.L."/>
            <person name="Li M.-W."/>
            <person name="Wong F.-L."/>
            <person name="Chan T.-F."/>
            <person name="Lam H.-M."/>
        </authorList>
    </citation>
    <scope>NUCLEOTIDE SEQUENCE [LARGE SCALE GENOMIC DNA]</scope>
    <source>
        <strain evidence="9">cv. W05</strain>
        <tissue evidence="8">Hypocotyl of etiolated seedlings</tissue>
    </source>
</reference>
<dbReference type="PANTHER" id="PTHR45811:SF77">
    <property type="entry name" value="ION-BINDING PROTEIN, PUTATIVE-RELATED"/>
    <property type="match status" value="1"/>
</dbReference>
<gene>
    <name evidence="8" type="ORF">D0Y65_044061</name>
</gene>
<evidence type="ECO:0000256" key="5">
    <source>
        <dbReference type="ARBA" id="ARBA00024045"/>
    </source>
</evidence>
<dbReference type="SUPFAM" id="SSF55008">
    <property type="entry name" value="HMA, heavy metal-associated domain"/>
    <property type="match status" value="1"/>
</dbReference>
<feature type="domain" description="HMA" evidence="7">
    <location>
        <begin position="58"/>
        <end position="125"/>
    </location>
</feature>
<dbReference type="PANTHER" id="PTHR45811">
    <property type="entry name" value="COPPER TRANSPORT PROTEIN FAMILY-RELATED"/>
    <property type="match status" value="1"/>
</dbReference>
<feature type="compositionally biased region" description="Basic and acidic residues" evidence="6">
    <location>
        <begin position="128"/>
        <end position="150"/>
    </location>
</feature>
<accession>A0A445GK28</accession>
<proteinExistence type="inferred from homology"/>
<keyword evidence="1" id="KW-0488">Methylation</keyword>
<dbReference type="InterPro" id="IPR006121">
    <property type="entry name" value="HMA_dom"/>
</dbReference>
<dbReference type="Gene3D" id="3.30.70.100">
    <property type="match status" value="1"/>
</dbReference>
<keyword evidence="9" id="KW-1185">Reference proteome</keyword>
<comment type="similarity">
    <text evidence="5">Belongs to the HIPP family.</text>
</comment>
<evidence type="ECO:0000313" key="8">
    <source>
        <dbReference type="EMBL" id="RZB61587.1"/>
    </source>
</evidence>
<name>A0A445GK28_GLYSO</name>
<evidence type="ECO:0000256" key="2">
    <source>
        <dbReference type="ARBA" id="ARBA00022723"/>
    </source>
</evidence>